<protein>
    <submittedName>
        <fullName evidence="2">DnaA-like protein</fullName>
    </submittedName>
</protein>
<reference evidence="2 3" key="1">
    <citation type="submission" date="2019-03" db="EMBL/GenBank/DDBJ databases">
        <title>Genomic Encyclopedia of Type Strains, Phase IV (KMG-IV): sequencing the most valuable type-strain genomes for metagenomic binning, comparative biology and taxonomic classification.</title>
        <authorList>
            <person name="Goeker M."/>
        </authorList>
    </citation>
    <scope>NUCLEOTIDE SEQUENCE [LARGE SCALE GENOMIC DNA]</scope>
    <source>
        <strain evidence="2 3">DSM 11603</strain>
    </source>
</reference>
<dbReference type="SUPFAM" id="SSF48295">
    <property type="entry name" value="TrpR-like"/>
    <property type="match status" value="1"/>
</dbReference>
<dbReference type="EMBL" id="SNZF01000056">
    <property type="protein sequence ID" value="TDR28880.1"/>
    <property type="molecule type" value="Genomic_DNA"/>
</dbReference>
<sequence>MSTPDYDHERFLRYRGYNPKFYRRAMEKHRRAEAVAKARADAAKAAEAQRKREAFEHAMAEQEADRAKEAGLALSSIKPGSKTPAREIVAHVAALHGIPVAEIIGDSRKKDVVAARHAAIRAIRVHRPDLSFAQIGKAVNRDHTTIISSLKRTAALSEVEG</sequence>
<dbReference type="GO" id="GO:0005524">
    <property type="term" value="F:ATP binding"/>
    <property type="evidence" value="ECO:0007669"/>
    <property type="project" value="InterPro"/>
</dbReference>
<dbReference type="InterPro" id="IPR013159">
    <property type="entry name" value="DnaA_C"/>
</dbReference>
<dbReference type="GO" id="GO:0043565">
    <property type="term" value="F:sequence-specific DNA binding"/>
    <property type="evidence" value="ECO:0007669"/>
    <property type="project" value="InterPro"/>
</dbReference>
<evidence type="ECO:0000259" key="1">
    <source>
        <dbReference type="SMART" id="SM00760"/>
    </source>
</evidence>
<evidence type="ECO:0000313" key="2">
    <source>
        <dbReference type="EMBL" id="TDR28880.1"/>
    </source>
</evidence>
<dbReference type="Proteomes" id="UP000294958">
    <property type="component" value="Unassembled WGS sequence"/>
</dbReference>
<dbReference type="GO" id="GO:0006270">
    <property type="term" value="P:DNA replication initiation"/>
    <property type="evidence" value="ECO:0007669"/>
    <property type="project" value="InterPro"/>
</dbReference>
<organism evidence="2 3">
    <name type="scientific">Aquamicrobium defluvii</name>
    <dbReference type="NCBI Taxonomy" id="69279"/>
    <lineage>
        <taxon>Bacteria</taxon>
        <taxon>Pseudomonadati</taxon>
        <taxon>Pseudomonadota</taxon>
        <taxon>Alphaproteobacteria</taxon>
        <taxon>Hyphomicrobiales</taxon>
        <taxon>Phyllobacteriaceae</taxon>
        <taxon>Aquamicrobium</taxon>
    </lineage>
</organism>
<dbReference type="Pfam" id="PF08299">
    <property type="entry name" value="Bac_DnaA_C"/>
    <property type="match status" value="1"/>
</dbReference>
<dbReference type="RefSeq" id="WP_133676343.1">
    <property type="nucleotide sequence ID" value="NZ_SNZF01000056.1"/>
</dbReference>
<proteinExistence type="predicted"/>
<dbReference type="Gene3D" id="1.10.1750.10">
    <property type="match status" value="1"/>
</dbReference>
<dbReference type="GO" id="GO:0006275">
    <property type="term" value="P:regulation of DNA replication"/>
    <property type="evidence" value="ECO:0007669"/>
    <property type="project" value="InterPro"/>
</dbReference>
<dbReference type="InterPro" id="IPR010921">
    <property type="entry name" value="Trp_repressor/repl_initiator"/>
</dbReference>
<comment type="caution">
    <text evidence="2">The sequence shown here is derived from an EMBL/GenBank/DDBJ whole genome shotgun (WGS) entry which is preliminary data.</text>
</comment>
<dbReference type="SMART" id="SM00760">
    <property type="entry name" value="Bac_DnaA_C"/>
    <property type="match status" value="1"/>
</dbReference>
<name>A0A4R6Y4G1_9HYPH</name>
<accession>A0A4R6Y4G1</accession>
<dbReference type="AlphaFoldDB" id="A0A4R6Y4G1"/>
<evidence type="ECO:0000313" key="3">
    <source>
        <dbReference type="Proteomes" id="UP000294958"/>
    </source>
</evidence>
<feature type="domain" description="Chromosomal replication initiator DnaA C-terminal" evidence="1">
    <location>
        <begin position="84"/>
        <end position="153"/>
    </location>
</feature>
<keyword evidence="3" id="KW-1185">Reference proteome</keyword>
<gene>
    <name evidence="2" type="ORF">DES43_1564</name>
</gene>